<feature type="active site" description="Proton acceptor; for dehydratase activity" evidence="8">
    <location>
        <position position="1019"/>
    </location>
</feature>
<organism evidence="13 14">
    <name type="scientific">Gibberella nygamai</name>
    <name type="common">Bean root rot disease fungus</name>
    <name type="synonym">Fusarium nygamai</name>
    <dbReference type="NCBI Taxonomy" id="42673"/>
    <lineage>
        <taxon>Eukaryota</taxon>
        <taxon>Fungi</taxon>
        <taxon>Dikarya</taxon>
        <taxon>Ascomycota</taxon>
        <taxon>Pezizomycotina</taxon>
        <taxon>Sordariomycetes</taxon>
        <taxon>Hypocreomycetidae</taxon>
        <taxon>Hypocreales</taxon>
        <taxon>Nectriaceae</taxon>
        <taxon>Fusarium</taxon>
        <taxon>Fusarium fujikuroi species complex</taxon>
    </lineage>
</organism>
<dbReference type="InterPro" id="IPR049552">
    <property type="entry name" value="PKS_DH_N"/>
</dbReference>
<feature type="compositionally biased region" description="Low complexity" evidence="9">
    <location>
        <begin position="1"/>
        <end position="13"/>
    </location>
</feature>
<feature type="region of interest" description="N-terminal hotdog fold" evidence="8">
    <location>
        <begin position="987"/>
        <end position="1131"/>
    </location>
</feature>
<proteinExistence type="predicted"/>
<name>A0A2K0VWE1_GIBNY</name>
<dbReference type="SMART" id="SM00829">
    <property type="entry name" value="PKS_ER"/>
    <property type="match status" value="1"/>
</dbReference>
<feature type="domain" description="Ketosynthase family 3 (KS3)" evidence="11">
    <location>
        <begin position="57"/>
        <end position="479"/>
    </location>
</feature>
<dbReference type="InterPro" id="IPR016035">
    <property type="entry name" value="Acyl_Trfase/lysoPLipase"/>
</dbReference>
<dbReference type="SUPFAM" id="SSF47336">
    <property type="entry name" value="ACP-like"/>
    <property type="match status" value="1"/>
</dbReference>
<dbReference type="InterPro" id="IPR049551">
    <property type="entry name" value="PKS_DH_C"/>
</dbReference>
<dbReference type="SUPFAM" id="SSF55048">
    <property type="entry name" value="Probable ACP-binding domain of malonyl-CoA ACP transacylase"/>
    <property type="match status" value="1"/>
</dbReference>
<dbReference type="PROSITE" id="PS52019">
    <property type="entry name" value="PKS_MFAS_DH"/>
    <property type="match status" value="1"/>
</dbReference>
<dbReference type="SUPFAM" id="SSF51735">
    <property type="entry name" value="NAD(P)-binding Rossmann-fold domains"/>
    <property type="match status" value="2"/>
</dbReference>
<dbReference type="OrthoDB" id="329835at2759"/>
<dbReference type="SMART" id="SM00825">
    <property type="entry name" value="PKS_KS"/>
    <property type="match status" value="1"/>
</dbReference>
<dbReference type="FunFam" id="3.40.50.720:FF:000209">
    <property type="entry name" value="Polyketide synthase Pks12"/>
    <property type="match status" value="1"/>
</dbReference>
<dbReference type="Pfam" id="PF16197">
    <property type="entry name" value="KAsynt_C_assoc"/>
    <property type="match status" value="1"/>
</dbReference>
<dbReference type="SMART" id="SM00826">
    <property type="entry name" value="PKS_DH"/>
    <property type="match status" value="1"/>
</dbReference>
<dbReference type="Gene3D" id="3.40.366.10">
    <property type="entry name" value="Malonyl-Coenzyme A Acyl Carrier Protein, domain 2"/>
    <property type="match status" value="1"/>
</dbReference>
<dbReference type="Pfam" id="PF00550">
    <property type="entry name" value="PP-binding"/>
    <property type="match status" value="1"/>
</dbReference>
<dbReference type="Pfam" id="PF21089">
    <property type="entry name" value="PKS_DH_N"/>
    <property type="match status" value="1"/>
</dbReference>
<dbReference type="Gene3D" id="3.10.129.110">
    <property type="entry name" value="Polyketide synthase dehydratase"/>
    <property type="match status" value="1"/>
</dbReference>
<dbReference type="Pfam" id="PF14765">
    <property type="entry name" value="PS-DH"/>
    <property type="match status" value="1"/>
</dbReference>
<feature type="domain" description="PKS/mFAS DH" evidence="12">
    <location>
        <begin position="987"/>
        <end position="1299"/>
    </location>
</feature>
<dbReference type="SMART" id="SM00827">
    <property type="entry name" value="PKS_AT"/>
    <property type="match status" value="1"/>
</dbReference>
<feature type="active site" description="Proton donor; for dehydratase activity" evidence="8">
    <location>
        <position position="1212"/>
    </location>
</feature>
<dbReference type="InterPro" id="IPR016039">
    <property type="entry name" value="Thiolase-like"/>
</dbReference>
<dbReference type="SMART" id="SM00823">
    <property type="entry name" value="PKS_PP"/>
    <property type="match status" value="1"/>
</dbReference>
<dbReference type="InterPro" id="IPR057326">
    <property type="entry name" value="KR_dom"/>
</dbReference>
<keyword evidence="6" id="KW-0511">Multifunctional enzyme</keyword>
<dbReference type="InterPro" id="IPR014030">
    <property type="entry name" value="Ketoacyl_synth_N"/>
</dbReference>
<reference evidence="13 14" key="1">
    <citation type="submission" date="2017-06" db="EMBL/GenBank/DDBJ databases">
        <title>Genome of Fusarium nygamai isolate CS10214.</title>
        <authorList>
            <person name="Gardiner D.M."/>
            <person name="Obanor F."/>
            <person name="Kazan K."/>
        </authorList>
    </citation>
    <scope>NUCLEOTIDE SEQUENCE [LARGE SCALE GENOMIC DNA]</scope>
    <source>
        <strain evidence="13 14">CS10214</strain>
    </source>
</reference>
<dbReference type="InterPro" id="IPR032821">
    <property type="entry name" value="PKS_assoc"/>
</dbReference>
<dbReference type="CDD" id="cd00833">
    <property type="entry name" value="PKS"/>
    <property type="match status" value="1"/>
</dbReference>
<dbReference type="Proteomes" id="UP000236664">
    <property type="component" value="Unassembled WGS sequence"/>
</dbReference>
<dbReference type="CDD" id="cd05195">
    <property type="entry name" value="enoyl_red"/>
    <property type="match status" value="1"/>
</dbReference>
<evidence type="ECO:0000256" key="3">
    <source>
        <dbReference type="ARBA" id="ARBA00022679"/>
    </source>
</evidence>
<dbReference type="InterPro" id="IPR009081">
    <property type="entry name" value="PP-bd_ACP"/>
</dbReference>
<gene>
    <name evidence="13" type="ORF">FNYG_12393</name>
</gene>
<keyword evidence="7" id="KW-0012">Acyltransferase</keyword>
<dbReference type="InterPro" id="IPR050091">
    <property type="entry name" value="PKS_NRPS_Biosynth_Enz"/>
</dbReference>
<dbReference type="SMART" id="SM00822">
    <property type="entry name" value="PKS_KR"/>
    <property type="match status" value="1"/>
</dbReference>
<evidence type="ECO:0000259" key="12">
    <source>
        <dbReference type="PROSITE" id="PS52019"/>
    </source>
</evidence>
<keyword evidence="2" id="KW-0597">Phosphoprotein</keyword>
<evidence type="ECO:0000256" key="6">
    <source>
        <dbReference type="ARBA" id="ARBA00023268"/>
    </source>
</evidence>
<dbReference type="GO" id="GO:0004312">
    <property type="term" value="F:fatty acid synthase activity"/>
    <property type="evidence" value="ECO:0007669"/>
    <property type="project" value="TreeGrafter"/>
</dbReference>
<dbReference type="GO" id="GO:0016491">
    <property type="term" value="F:oxidoreductase activity"/>
    <property type="evidence" value="ECO:0007669"/>
    <property type="project" value="UniProtKB-KW"/>
</dbReference>
<dbReference type="PANTHER" id="PTHR43775">
    <property type="entry name" value="FATTY ACID SYNTHASE"/>
    <property type="match status" value="1"/>
</dbReference>
<dbReference type="InterPro" id="IPR036291">
    <property type="entry name" value="NAD(P)-bd_dom_sf"/>
</dbReference>
<keyword evidence="1" id="KW-0596">Phosphopantetheine</keyword>
<evidence type="ECO:0000256" key="8">
    <source>
        <dbReference type="PROSITE-ProRule" id="PRU01363"/>
    </source>
</evidence>
<dbReference type="InterPro" id="IPR042104">
    <property type="entry name" value="PKS_dehydratase_sf"/>
</dbReference>
<dbReference type="Pfam" id="PF13602">
    <property type="entry name" value="ADH_zinc_N_2"/>
    <property type="match status" value="1"/>
</dbReference>
<dbReference type="InterPro" id="IPR018201">
    <property type="entry name" value="Ketoacyl_synth_AS"/>
</dbReference>
<dbReference type="GO" id="GO:1901336">
    <property type="term" value="P:lactone biosynthetic process"/>
    <property type="evidence" value="ECO:0007669"/>
    <property type="project" value="UniProtKB-ARBA"/>
</dbReference>
<feature type="domain" description="Carrier" evidence="10">
    <location>
        <begin position="2375"/>
        <end position="2453"/>
    </location>
</feature>
<keyword evidence="14" id="KW-1185">Reference proteome</keyword>
<dbReference type="GO" id="GO:0006633">
    <property type="term" value="P:fatty acid biosynthetic process"/>
    <property type="evidence" value="ECO:0007669"/>
    <property type="project" value="InterPro"/>
</dbReference>
<feature type="region of interest" description="C-terminal hotdog fold" evidence="8">
    <location>
        <begin position="1146"/>
        <end position="1299"/>
    </location>
</feature>
<evidence type="ECO:0000256" key="2">
    <source>
        <dbReference type="ARBA" id="ARBA00022553"/>
    </source>
</evidence>
<dbReference type="GO" id="GO:0032259">
    <property type="term" value="P:methylation"/>
    <property type="evidence" value="ECO:0007669"/>
    <property type="project" value="UniProtKB-KW"/>
</dbReference>
<dbReference type="PANTHER" id="PTHR43775:SF50">
    <property type="entry name" value="HIGHLY REDUCING POLYKETIDE SYNTHASE SRDA"/>
    <property type="match status" value="1"/>
</dbReference>
<dbReference type="Pfam" id="PF02801">
    <property type="entry name" value="Ketoacyl-synt_C"/>
    <property type="match status" value="1"/>
</dbReference>
<dbReference type="InterPro" id="IPR020841">
    <property type="entry name" value="PKS_Beta-ketoAc_synthase_dom"/>
</dbReference>
<dbReference type="GO" id="GO:0004315">
    <property type="term" value="F:3-oxoacyl-[acyl-carrier-protein] synthase activity"/>
    <property type="evidence" value="ECO:0007669"/>
    <property type="project" value="InterPro"/>
</dbReference>
<dbReference type="InterPro" id="IPR049900">
    <property type="entry name" value="PKS_mFAS_DH"/>
</dbReference>
<evidence type="ECO:0000259" key="11">
    <source>
        <dbReference type="PROSITE" id="PS52004"/>
    </source>
</evidence>
<dbReference type="CDD" id="cd05274">
    <property type="entry name" value="KR_FAS_SDR_x"/>
    <property type="match status" value="1"/>
</dbReference>
<dbReference type="SUPFAM" id="SSF52151">
    <property type="entry name" value="FabD/lysophospholipase-like"/>
    <property type="match status" value="1"/>
</dbReference>
<dbReference type="PROSITE" id="PS52004">
    <property type="entry name" value="KS3_2"/>
    <property type="match status" value="1"/>
</dbReference>
<dbReference type="InterPro" id="IPR014043">
    <property type="entry name" value="Acyl_transferase_dom"/>
</dbReference>
<dbReference type="InterPro" id="IPR020806">
    <property type="entry name" value="PKS_PP-bd"/>
</dbReference>
<keyword evidence="5" id="KW-0560">Oxidoreductase</keyword>
<dbReference type="PROSITE" id="PS00606">
    <property type="entry name" value="KS3_1"/>
    <property type="match status" value="1"/>
</dbReference>
<dbReference type="InterPro" id="IPR013154">
    <property type="entry name" value="ADH-like_N"/>
</dbReference>
<dbReference type="InterPro" id="IPR020843">
    <property type="entry name" value="ER"/>
</dbReference>
<dbReference type="Pfam" id="PF08659">
    <property type="entry name" value="KR"/>
    <property type="match status" value="1"/>
</dbReference>
<evidence type="ECO:0000256" key="5">
    <source>
        <dbReference type="ARBA" id="ARBA00023002"/>
    </source>
</evidence>
<dbReference type="InterPro" id="IPR016036">
    <property type="entry name" value="Malonyl_transacylase_ACP-bd"/>
</dbReference>
<dbReference type="InterPro" id="IPR001227">
    <property type="entry name" value="Ac_transferase_dom_sf"/>
</dbReference>
<dbReference type="SUPFAM" id="SSF50129">
    <property type="entry name" value="GroES-like"/>
    <property type="match status" value="1"/>
</dbReference>
<dbReference type="EMBL" id="MTQA01000214">
    <property type="protein sequence ID" value="PNP74344.1"/>
    <property type="molecule type" value="Genomic_DNA"/>
</dbReference>
<dbReference type="GO" id="GO:0008168">
    <property type="term" value="F:methyltransferase activity"/>
    <property type="evidence" value="ECO:0007669"/>
    <property type="project" value="UniProtKB-KW"/>
</dbReference>
<evidence type="ECO:0000313" key="13">
    <source>
        <dbReference type="EMBL" id="PNP74344.1"/>
    </source>
</evidence>
<dbReference type="InterPro" id="IPR011032">
    <property type="entry name" value="GroES-like_sf"/>
</dbReference>
<dbReference type="Gene3D" id="3.40.50.720">
    <property type="entry name" value="NAD(P)-binding Rossmann-like Domain"/>
    <property type="match status" value="2"/>
</dbReference>
<dbReference type="Pfam" id="PF00109">
    <property type="entry name" value="ketoacyl-synt"/>
    <property type="match status" value="1"/>
</dbReference>
<dbReference type="GO" id="GO:0031177">
    <property type="term" value="F:phosphopantetheine binding"/>
    <property type="evidence" value="ECO:0007669"/>
    <property type="project" value="InterPro"/>
</dbReference>
<dbReference type="GO" id="GO:0044550">
    <property type="term" value="P:secondary metabolite biosynthetic process"/>
    <property type="evidence" value="ECO:0007669"/>
    <property type="project" value="TreeGrafter"/>
</dbReference>
<dbReference type="InterPro" id="IPR056501">
    <property type="entry name" value="NAD-bd_HRPKS_sdrA"/>
</dbReference>
<evidence type="ECO:0000313" key="14">
    <source>
        <dbReference type="Proteomes" id="UP000236664"/>
    </source>
</evidence>
<evidence type="ECO:0000256" key="7">
    <source>
        <dbReference type="ARBA" id="ARBA00023315"/>
    </source>
</evidence>
<evidence type="ECO:0000256" key="4">
    <source>
        <dbReference type="ARBA" id="ARBA00022857"/>
    </source>
</evidence>
<dbReference type="InterPro" id="IPR036736">
    <property type="entry name" value="ACP-like_sf"/>
</dbReference>
<dbReference type="PROSITE" id="PS50075">
    <property type="entry name" value="CARRIER"/>
    <property type="match status" value="1"/>
</dbReference>
<dbReference type="Pfam" id="PF00698">
    <property type="entry name" value="Acyl_transf_1"/>
    <property type="match status" value="1"/>
</dbReference>
<accession>A0A2K0VWE1</accession>
<keyword evidence="3" id="KW-0808">Transferase</keyword>
<evidence type="ECO:0000256" key="9">
    <source>
        <dbReference type="SAM" id="MobiDB-lite"/>
    </source>
</evidence>
<evidence type="ECO:0000259" key="10">
    <source>
        <dbReference type="PROSITE" id="PS50075"/>
    </source>
</evidence>
<dbReference type="Pfam" id="PF08240">
    <property type="entry name" value="ADH_N"/>
    <property type="match status" value="1"/>
</dbReference>
<sequence>MTKSETITISSISQRGGNGPGSKSEQNVISANAVAPDEDPVCIVGMGQYPKIFIPYSIIQPNSDAACRLPGGIRSPDDLWDFMVQKKSAYGPVPVDRYNIDGFYHPQSNRSGATNVPGGYFINEDVRQFDNAFFDINNLEATYMDPQQRKILEVVYECLMSSGTSMEAVAGSNTGVYVANFTVDYQPLQLRDPDYLHRYVTTGSGATIMSNRISHVFNLHGPSLSVDTACSSSIYAFHQAIKAIKAGDCDSAIVASANLILTPEPHIAAAKSGVLSSTGMCLTFDESANGYGRAEGVNSIYIKRLSAAVKDGNPIRAVIRGSALNANGRTPGISLPDSDFQELAMRKAYQDANLNVSGTDYVECHGTGTAVGDPIEVQAIGRVFERGQDSKLLLGSVKTNVGHSEAASGLTSVLKVVKSFEKGQIPPTRGIVNLNPKLVLAERNLMIAQATHNWPRDLRRASINSFGYGGANAHIILESAESYLGSKHPMRPSMNSMATARQQRAVVLPLSASSPFSVKALVDDISSKLPQLGHANEIDSLAYTLTHGRDHLSHRTFILADLDKSGKLLRTFRTTTGDDDFPMMKPLPLGFVFTGQGAQYPGMAKELLASSGTFCSTIRRLDSVLQDLAPEHAPSWTLEETISDSSISLINEVERSQPVCTAVQIALVELLRSWGVQCNASVGHSSGEIAAAYCAGLLSASQAISVAYFRGYAAGRMTARGTMMAVGLSDAAAELLIESKGLEDQIRVACVNAPESVTLSGSDEGIQVLKQALEIDNRFCRLLQTGGRAYHSFMMEEVGGLYEELLTPLFTGKDARNGTACRRSGEVTMYSSVGYNHESLDIMDEDTDMPAYWRRNLEQPVQFNSALSNLISKEGNIHLIEIGPHSALEGPIKQIRKHLGLTKTALPYSSALVRKKDADQCVKMLAGKLFSHGHSVDWEAVNNLPNNGLRIMHELAPYPWDYTRNQGVLWSEPRASYEMRNRKFLRHELLGTCALTGNDIDYTWRNLLRLGEIPWLKDHCLEDQIVFPATGYMAMAIEALSQILDAKEKPAEEVSFEFRNVNISAALQIPSQERDVYSRDTDLELHTTMSGSKISNTSSSADWHEFSISSWQAGQTMLHCMGSIRLTIPLTARDNHSVTLSETEGFDKWSMNKWYTKWHDEGLCFGPQFRSLHSLQTDGGQSRREAIGITKLDPPLDGHGGTPYTLHPITMDAAIQTAALSTAAGHVDSLRAWLPVFISHCRIQPASSGVDFDVEIHAFSEETGLSSRSISATVRDSTGKTVMDYTGLRVSLYTGKNATAVESSTISQGGNSPPADLYTQRNPTLRVIWKPDIQRLDPNGEDSLKEYIAAFVESQTEDVRDDKTLSVMSALLDLAGHKNPRMRVLELGGDGLGYRAKHWQSALSKDPAFSRCRSWYVGALKADGDISLEPEDGEGPFDVLLLPRHDTSRQFWDKIPGRLGHLMSDQGIIITRATEVGKTQLPVAGFDVLDVGNQILLGVRPLHMPGIANRNVFIMRADNASATLMELGEAISAMLSEQVGISRVTRIELHEIDTTEITDVDICISLLEMENEFLATMNPHDMERLRSITSTTTNLLWITGANMLGPTPNPNLTLSNGLSRALMLEQPALRFSILDIGSLVDLDTELICSSVIKALGRVHDRDDCEFIQKDGLLHISRYCPDNQLNSLFRRRLGLQVGRDLEPLASSHPARLSIDRIGAMDSLFFQTISEPTAHAALDPGYVDVDVRAVSLNAKDVYTMSGRVDTRNMTTAFDFSGLVTSVGPDVSHVTVGDRVVVSAPHHLGTAVRVPAGCVHKMTPDEEFTVMPSMLVIYPTALYALNDRAHLRSGESILIHAGSGGLGIAAIILARRIGATVYTTVGSDVKHEYLINELSIPSSHIFNSRDATFVQGIMNATGGRGVDVILNSLVGDLMHDSWRCLADFGRFVEVGKRELVDAGKLDMSVFLRNATFTAFDLSELFYSQDHFHRSTWDRLISETLQLYRDGEIQPPPIKVFDVSQIAQAYRSFLGKDRVGKIVISMEDQQARVPVAPPLYLSIFDPDKVYLLVGCLGGLGRSLSRWMMTRGARRFVFLGRSGADRPSARQLISRLEQAGATVGVVRGDVGNLSDVRKAVEACISAGRRIGGVVQAAMGLSESLFASMSNEAWHTGIDPKWQGTWNLHNALQVHVDKDQNNEPDFFLLTSSVSGTVGTATESNYCSANGFLDAFARWRRSRGQPCVSVGLGMISEVGYLHENPEIESLLLRKGIQPLNEDSFLQIVDLALTSEQDGRIDDSHLLTGLESAAIRELSAQGFDVTSHGVLNEARSSILLASVLAEKGAQDVAPQDGHLAVVAAAEWFKSIPSALSPVFAPVADSATLRIAIMQLIKTRFSNLILVPTDQISEDKPLPNFGVDSMIASEFRSWFWAVLRIDIPFLDIMSTKTTLDTLAELVEGKL</sequence>
<dbReference type="Gene3D" id="3.90.180.10">
    <property type="entry name" value="Medium-chain alcohol dehydrogenases, catalytic domain"/>
    <property type="match status" value="1"/>
</dbReference>
<dbReference type="STRING" id="42673.A0A2K0VWE1"/>
<protein>
    <submittedName>
        <fullName evidence="13">Uncharacterized protein</fullName>
    </submittedName>
</protein>
<dbReference type="Pfam" id="PF23114">
    <property type="entry name" value="NAD-bd_HRPKS_sdrA"/>
    <property type="match status" value="1"/>
</dbReference>
<dbReference type="InterPro" id="IPR020807">
    <property type="entry name" value="PKS_DH"/>
</dbReference>
<comment type="caution">
    <text evidence="13">The sequence shown here is derived from an EMBL/GenBank/DDBJ whole genome shotgun (WGS) entry which is preliminary data.</text>
</comment>
<dbReference type="InterPro" id="IPR013968">
    <property type="entry name" value="PKS_KR"/>
</dbReference>
<dbReference type="SUPFAM" id="SSF53901">
    <property type="entry name" value="Thiolase-like"/>
    <property type="match status" value="1"/>
</dbReference>
<feature type="region of interest" description="Disordered" evidence="9">
    <location>
        <begin position="1"/>
        <end position="25"/>
    </location>
</feature>
<dbReference type="InterPro" id="IPR014031">
    <property type="entry name" value="Ketoacyl_synth_C"/>
</dbReference>
<evidence type="ECO:0000256" key="1">
    <source>
        <dbReference type="ARBA" id="ARBA00022450"/>
    </source>
</evidence>
<keyword evidence="4" id="KW-0521">NADP</keyword>
<dbReference type="Gene3D" id="3.40.47.10">
    <property type="match status" value="1"/>
</dbReference>